<organism evidence="2 3">
    <name type="scientific">Elysia marginata</name>
    <dbReference type="NCBI Taxonomy" id="1093978"/>
    <lineage>
        <taxon>Eukaryota</taxon>
        <taxon>Metazoa</taxon>
        <taxon>Spiralia</taxon>
        <taxon>Lophotrochozoa</taxon>
        <taxon>Mollusca</taxon>
        <taxon>Gastropoda</taxon>
        <taxon>Heterobranchia</taxon>
        <taxon>Euthyneura</taxon>
        <taxon>Panpulmonata</taxon>
        <taxon>Sacoglossa</taxon>
        <taxon>Placobranchoidea</taxon>
        <taxon>Plakobranchidae</taxon>
        <taxon>Elysia</taxon>
    </lineage>
</organism>
<evidence type="ECO:0000313" key="2">
    <source>
        <dbReference type="EMBL" id="GFS19657.1"/>
    </source>
</evidence>
<proteinExistence type="predicted"/>
<feature type="non-terminal residue" evidence="2">
    <location>
        <position position="1"/>
    </location>
</feature>
<evidence type="ECO:0000313" key="3">
    <source>
        <dbReference type="Proteomes" id="UP000762676"/>
    </source>
</evidence>
<accession>A0AAV4JDX7</accession>
<sequence>LPGLEPPSASHGPSRGGHVTDQAEGNGSGQRAQRGVVKPRSKVNHVKIKRNRG</sequence>
<name>A0AAV4JDX7_9GAST</name>
<dbReference type="Proteomes" id="UP000762676">
    <property type="component" value="Unassembled WGS sequence"/>
</dbReference>
<gene>
    <name evidence="2" type="ORF">ElyMa_006878400</name>
</gene>
<keyword evidence="3" id="KW-1185">Reference proteome</keyword>
<protein>
    <submittedName>
        <fullName evidence="2">Uncharacterized protein</fullName>
    </submittedName>
</protein>
<feature type="region of interest" description="Disordered" evidence="1">
    <location>
        <begin position="1"/>
        <end position="53"/>
    </location>
</feature>
<dbReference type="EMBL" id="BMAT01013766">
    <property type="protein sequence ID" value="GFS19657.1"/>
    <property type="molecule type" value="Genomic_DNA"/>
</dbReference>
<reference evidence="2 3" key="1">
    <citation type="journal article" date="2021" name="Elife">
        <title>Chloroplast acquisition without the gene transfer in kleptoplastic sea slugs, Plakobranchus ocellatus.</title>
        <authorList>
            <person name="Maeda T."/>
            <person name="Takahashi S."/>
            <person name="Yoshida T."/>
            <person name="Shimamura S."/>
            <person name="Takaki Y."/>
            <person name="Nagai Y."/>
            <person name="Toyoda A."/>
            <person name="Suzuki Y."/>
            <person name="Arimoto A."/>
            <person name="Ishii H."/>
            <person name="Satoh N."/>
            <person name="Nishiyama T."/>
            <person name="Hasebe M."/>
            <person name="Maruyama T."/>
            <person name="Minagawa J."/>
            <person name="Obokata J."/>
            <person name="Shigenobu S."/>
        </authorList>
    </citation>
    <scope>NUCLEOTIDE SEQUENCE [LARGE SCALE GENOMIC DNA]</scope>
</reference>
<dbReference type="AlphaFoldDB" id="A0AAV4JDX7"/>
<feature type="compositionally biased region" description="Basic residues" evidence="1">
    <location>
        <begin position="37"/>
        <end position="53"/>
    </location>
</feature>
<comment type="caution">
    <text evidence="2">The sequence shown here is derived from an EMBL/GenBank/DDBJ whole genome shotgun (WGS) entry which is preliminary data.</text>
</comment>
<evidence type="ECO:0000256" key="1">
    <source>
        <dbReference type="SAM" id="MobiDB-lite"/>
    </source>
</evidence>